<comment type="caution">
    <text evidence="2">The sequence shown here is derived from an EMBL/GenBank/DDBJ whole genome shotgun (WGS) entry which is preliminary data.</text>
</comment>
<gene>
    <name evidence="2" type="ORF">LCGC14_1400540</name>
</gene>
<feature type="compositionally biased region" description="Basic and acidic residues" evidence="1">
    <location>
        <begin position="215"/>
        <end position="247"/>
    </location>
</feature>
<feature type="region of interest" description="Disordered" evidence="1">
    <location>
        <begin position="168"/>
        <end position="260"/>
    </location>
</feature>
<name>A0A0F9JXI5_9ZZZZ</name>
<reference evidence="2" key="1">
    <citation type="journal article" date="2015" name="Nature">
        <title>Complex archaea that bridge the gap between prokaryotes and eukaryotes.</title>
        <authorList>
            <person name="Spang A."/>
            <person name="Saw J.H."/>
            <person name="Jorgensen S.L."/>
            <person name="Zaremba-Niedzwiedzka K."/>
            <person name="Martijn J."/>
            <person name="Lind A.E."/>
            <person name="van Eijk R."/>
            <person name="Schleper C."/>
            <person name="Guy L."/>
            <person name="Ettema T.J."/>
        </authorList>
    </citation>
    <scope>NUCLEOTIDE SEQUENCE</scope>
</reference>
<organism evidence="2">
    <name type="scientific">marine sediment metagenome</name>
    <dbReference type="NCBI Taxonomy" id="412755"/>
    <lineage>
        <taxon>unclassified sequences</taxon>
        <taxon>metagenomes</taxon>
        <taxon>ecological metagenomes</taxon>
    </lineage>
</organism>
<sequence>MVEKIEKRFLFIPIQKTSKGYRGILSSDAVDRDNERISKHLLYKWSLSGHLPILADHDNSIDSYLGVWEGKNYNEVDGVAALEVAPKFFSDKANPKAGRVKAMLDEGMPVGLSIGAIPKSSRDIKIDGKTYTEWTEAELLEGSFTPVPSNRVTFANLAKKFNFDNHMKPTEEKKMTPEEIKKEGLKPDTKPTEPTPAPAADEPAKDGNDGDAPAEPDKPAEPAAPEDPKSDNGDGKPDGDGDDKGDAPADGAPAEEKKYSAKEVKALVQSEVAKAIKAVSVYTAKVEEPQSSPVGKDVSLGDIFAERAKQNLAGMGMA</sequence>
<feature type="compositionally biased region" description="Basic and acidic residues" evidence="1">
    <location>
        <begin position="168"/>
        <end position="191"/>
    </location>
</feature>
<evidence type="ECO:0000256" key="1">
    <source>
        <dbReference type="SAM" id="MobiDB-lite"/>
    </source>
</evidence>
<accession>A0A0F9JXI5</accession>
<protein>
    <submittedName>
        <fullName evidence="2">Uncharacterized protein</fullName>
    </submittedName>
</protein>
<evidence type="ECO:0000313" key="2">
    <source>
        <dbReference type="EMBL" id="KKM74423.1"/>
    </source>
</evidence>
<proteinExistence type="predicted"/>
<dbReference type="AlphaFoldDB" id="A0A0F9JXI5"/>
<dbReference type="EMBL" id="LAZR01009144">
    <property type="protein sequence ID" value="KKM74423.1"/>
    <property type="molecule type" value="Genomic_DNA"/>
</dbReference>